<evidence type="ECO:0000256" key="2">
    <source>
        <dbReference type="ARBA" id="ARBA00009001"/>
    </source>
</evidence>
<feature type="compositionally biased region" description="Basic and acidic residues" evidence="7">
    <location>
        <begin position="27"/>
        <end position="42"/>
    </location>
</feature>
<dbReference type="GO" id="GO:0003713">
    <property type="term" value="F:transcription coactivator activity"/>
    <property type="evidence" value="ECO:0007669"/>
    <property type="project" value="InterPro"/>
</dbReference>
<protein>
    <submittedName>
        <fullName evidence="10">Transcriptional coactivator p15 (PC4) C-terminal domain-containing protein</fullName>
    </submittedName>
</protein>
<keyword evidence="6" id="KW-0539">Nucleus</keyword>
<dbReference type="InterPro" id="IPR003173">
    <property type="entry name" value="PC4_C"/>
</dbReference>
<dbReference type="PANTHER" id="PTHR13215">
    <property type="entry name" value="RNA POLYMERASE II TRANSCRIPTIONAL COACTIVATOR"/>
    <property type="match status" value="1"/>
</dbReference>
<dbReference type="WBParaSite" id="PSAMB.scaffold200size66654.g3150.t1">
    <property type="protein sequence ID" value="PSAMB.scaffold200size66654.g3150.t1"/>
    <property type="gene ID" value="PSAMB.scaffold200size66654.g3150"/>
</dbReference>
<dbReference type="SUPFAM" id="SSF54447">
    <property type="entry name" value="ssDNA-binding transcriptional regulator domain"/>
    <property type="match status" value="1"/>
</dbReference>
<organism evidence="9 10">
    <name type="scientific">Plectus sambesii</name>
    <dbReference type="NCBI Taxonomy" id="2011161"/>
    <lineage>
        <taxon>Eukaryota</taxon>
        <taxon>Metazoa</taxon>
        <taxon>Ecdysozoa</taxon>
        <taxon>Nematoda</taxon>
        <taxon>Chromadorea</taxon>
        <taxon>Plectida</taxon>
        <taxon>Plectina</taxon>
        <taxon>Plectoidea</taxon>
        <taxon>Plectidae</taxon>
        <taxon>Plectus</taxon>
    </lineage>
</organism>
<dbReference type="InterPro" id="IPR045125">
    <property type="entry name" value="Sub1/Tcp4-like"/>
</dbReference>
<dbReference type="AlphaFoldDB" id="A0A914VHS1"/>
<evidence type="ECO:0000259" key="8">
    <source>
        <dbReference type="Pfam" id="PF02229"/>
    </source>
</evidence>
<evidence type="ECO:0000313" key="9">
    <source>
        <dbReference type="Proteomes" id="UP000887566"/>
    </source>
</evidence>
<feature type="domain" description="Transcriptional coactivator p15 (PC4) C-terminal" evidence="8">
    <location>
        <begin position="68"/>
        <end position="118"/>
    </location>
</feature>
<evidence type="ECO:0000256" key="7">
    <source>
        <dbReference type="SAM" id="MobiDB-lite"/>
    </source>
</evidence>
<evidence type="ECO:0000256" key="6">
    <source>
        <dbReference type="ARBA" id="ARBA00023242"/>
    </source>
</evidence>
<dbReference type="Gene3D" id="2.30.31.10">
    <property type="entry name" value="Transcriptional Coactivator Pc4, Chain A"/>
    <property type="match status" value="1"/>
</dbReference>
<evidence type="ECO:0000256" key="1">
    <source>
        <dbReference type="ARBA" id="ARBA00004123"/>
    </source>
</evidence>
<keyword evidence="4" id="KW-0238">DNA-binding</keyword>
<sequence length="129" mass="14663">MPKSSSSSEDSGPEDRNPPSKQKGKKRPADDNSDDEPKASKDKKQKGPSKDTEGFQRIKNNDGEEMIEIGKLRFVCVREFHGKQLIDLREYYNDKSGKMMPGKKGISLSREQYENFKKLIPEIDSKIKG</sequence>
<comment type="similarity">
    <text evidence="2">Belongs to the transcriptional coactivator PC4 family.</text>
</comment>
<feature type="region of interest" description="Disordered" evidence="7">
    <location>
        <begin position="1"/>
        <end position="63"/>
    </location>
</feature>
<accession>A0A914VHS1</accession>
<keyword evidence="9" id="KW-1185">Reference proteome</keyword>
<dbReference type="Proteomes" id="UP000887566">
    <property type="component" value="Unplaced"/>
</dbReference>
<keyword evidence="3" id="KW-0805">Transcription regulation</keyword>
<dbReference type="InterPro" id="IPR009044">
    <property type="entry name" value="ssDNA-bd_transcriptional_reg"/>
</dbReference>
<comment type="subcellular location">
    <subcellularLocation>
        <location evidence="1">Nucleus</location>
    </subcellularLocation>
</comment>
<reference evidence="10" key="1">
    <citation type="submission" date="2022-11" db="UniProtKB">
        <authorList>
            <consortium name="WormBaseParasite"/>
        </authorList>
    </citation>
    <scope>IDENTIFICATION</scope>
</reference>
<dbReference type="Pfam" id="PF02229">
    <property type="entry name" value="PC4"/>
    <property type="match status" value="1"/>
</dbReference>
<evidence type="ECO:0000256" key="5">
    <source>
        <dbReference type="ARBA" id="ARBA00023163"/>
    </source>
</evidence>
<evidence type="ECO:0000256" key="3">
    <source>
        <dbReference type="ARBA" id="ARBA00023015"/>
    </source>
</evidence>
<feature type="compositionally biased region" description="Basic and acidic residues" evidence="7">
    <location>
        <begin position="48"/>
        <end position="63"/>
    </location>
</feature>
<dbReference type="GO" id="GO:0005634">
    <property type="term" value="C:nucleus"/>
    <property type="evidence" value="ECO:0007669"/>
    <property type="project" value="UniProtKB-SubCell"/>
</dbReference>
<dbReference type="GO" id="GO:0003677">
    <property type="term" value="F:DNA binding"/>
    <property type="evidence" value="ECO:0007669"/>
    <property type="project" value="UniProtKB-KW"/>
</dbReference>
<keyword evidence="5" id="KW-0804">Transcription</keyword>
<proteinExistence type="inferred from homology"/>
<name>A0A914VHS1_9BILA</name>
<evidence type="ECO:0000256" key="4">
    <source>
        <dbReference type="ARBA" id="ARBA00023125"/>
    </source>
</evidence>
<evidence type="ECO:0000313" key="10">
    <source>
        <dbReference type="WBParaSite" id="PSAMB.scaffold200size66654.g3150.t1"/>
    </source>
</evidence>
<dbReference type="GO" id="GO:0060261">
    <property type="term" value="P:positive regulation of transcription initiation by RNA polymerase II"/>
    <property type="evidence" value="ECO:0007669"/>
    <property type="project" value="InterPro"/>
</dbReference>